<accession>A0ABS0AGG5</accession>
<feature type="region of interest" description="Disordered" evidence="1">
    <location>
        <begin position="1"/>
        <end position="20"/>
    </location>
</feature>
<evidence type="ECO:0000313" key="4">
    <source>
        <dbReference type="Proteomes" id="UP000644441"/>
    </source>
</evidence>
<dbReference type="InterPro" id="IPR010178">
    <property type="entry name" value="Lit"/>
</dbReference>
<gene>
    <name evidence="3" type="ORF">ISO4_01825</name>
</gene>
<protein>
    <recommendedName>
        <fullName evidence="5">DUF1461 domain-containing protein</fullName>
    </recommendedName>
</protein>
<keyword evidence="2" id="KW-1133">Transmembrane helix</keyword>
<dbReference type="RefSeq" id="WP_194856016.1">
    <property type="nucleotide sequence ID" value="NZ_ARXR01000013.1"/>
</dbReference>
<feature type="transmembrane region" description="Helical" evidence="2">
    <location>
        <begin position="21"/>
        <end position="48"/>
    </location>
</feature>
<dbReference type="Pfam" id="PF07314">
    <property type="entry name" value="Lit"/>
    <property type="match status" value="1"/>
</dbReference>
<keyword evidence="2" id="KW-0812">Transmembrane</keyword>
<evidence type="ECO:0008006" key="5">
    <source>
        <dbReference type="Google" id="ProtNLM"/>
    </source>
</evidence>
<name>A0ABS0AGG5_9GAMM</name>
<keyword evidence="2" id="KW-0472">Membrane</keyword>
<proteinExistence type="predicted"/>
<keyword evidence="4" id="KW-1185">Reference proteome</keyword>
<evidence type="ECO:0000256" key="2">
    <source>
        <dbReference type="SAM" id="Phobius"/>
    </source>
</evidence>
<feature type="transmembrane region" description="Helical" evidence="2">
    <location>
        <begin position="225"/>
        <end position="247"/>
    </location>
</feature>
<evidence type="ECO:0000313" key="3">
    <source>
        <dbReference type="EMBL" id="MBF5053223.1"/>
    </source>
</evidence>
<feature type="transmembrane region" description="Helical" evidence="2">
    <location>
        <begin position="142"/>
        <end position="160"/>
    </location>
</feature>
<feature type="transmembrane region" description="Helical" evidence="2">
    <location>
        <begin position="172"/>
        <end position="188"/>
    </location>
</feature>
<evidence type="ECO:0000256" key="1">
    <source>
        <dbReference type="SAM" id="MobiDB-lite"/>
    </source>
</evidence>
<feature type="compositionally biased region" description="Basic residues" evidence="1">
    <location>
        <begin position="1"/>
        <end position="12"/>
    </location>
</feature>
<sequence length="262" mass="29390">MAKKATRKKAPRRPAGAPGATGAAALTAWFCYALTTVVLALGVTWALYAQADYGYAFWYKTLDIDRHIEQYGPLNRFQRADFEALDADQHMELFHRIRVAVHDGGEGLASIRYPDRQGTPVTLLRPAEVQHLRDVAHLIDSGRWALAVAFLVWLPLAAGVARRPAPDWRRRALVAVTPLLAMVVWLLVSGPEAVFYQFHIWLFPADHEWFFYWQDSLMSTLMKAPVLFGGIAVVLVGGTLVLTPLFYRGGLWLIGRLRRGPL</sequence>
<comment type="caution">
    <text evidence="3">The sequence shown here is derived from an EMBL/GenBank/DDBJ whole genome shotgun (WGS) entry which is preliminary data.</text>
</comment>
<dbReference type="EMBL" id="ARXR01000013">
    <property type="protein sequence ID" value="MBF5053223.1"/>
    <property type="molecule type" value="Genomic_DNA"/>
</dbReference>
<reference evidence="3 4" key="1">
    <citation type="submission" date="2012-09" db="EMBL/GenBank/DDBJ databases">
        <title>Genome Sequence of alkane-degrading Bacterium Alcanivorax venustensis ISO4.</title>
        <authorList>
            <person name="Lai Q."/>
            <person name="Shao Z."/>
        </authorList>
    </citation>
    <scope>NUCLEOTIDE SEQUENCE [LARGE SCALE GENOMIC DNA]</scope>
    <source>
        <strain evidence="3 4">ISO4</strain>
    </source>
</reference>
<organism evidence="3 4">
    <name type="scientific">Alloalcanivorax venustensis ISO4</name>
    <dbReference type="NCBI Taxonomy" id="1177184"/>
    <lineage>
        <taxon>Bacteria</taxon>
        <taxon>Pseudomonadati</taxon>
        <taxon>Pseudomonadota</taxon>
        <taxon>Gammaproteobacteria</taxon>
        <taxon>Oceanospirillales</taxon>
        <taxon>Alcanivoracaceae</taxon>
        <taxon>Alloalcanivorax</taxon>
    </lineage>
</organism>
<dbReference type="Proteomes" id="UP000644441">
    <property type="component" value="Unassembled WGS sequence"/>
</dbReference>